<evidence type="ECO:0000313" key="1">
    <source>
        <dbReference type="EMBL" id="GFH31348.1"/>
    </source>
</evidence>
<comment type="caution">
    <text evidence="1">The sequence shown here is derived from an EMBL/GenBank/DDBJ whole genome shotgun (WGS) entry which is preliminary data.</text>
</comment>
<gene>
    <name evidence="1" type="ORF">HaLaN_30373</name>
</gene>
<accession>A0A6A0AFC4</accession>
<dbReference type="Proteomes" id="UP000485058">
    <property type="component" value="Unassembled WGS sequence"/>
</dbReference>
<dbReference type="Gene3D" id="3.40.50.720">
    <property type="entry name" value="NAD(P)-binding Rossmann-like Domain"/>
    <property type="match status" value="1"/>
</dbReference>
<organism evidence="1 2">
    <name type="scientific">Haematococcus lacustris</name>
    <name type="common">Green alga</name>
    <name type="synonym">Haematococcus pluvialis</name>
    <dbReference type="NCBI Taxonomy" id="44745"/>
    <lineage>
        <taxon>Eukaryota</taxon>
        <taxon>Viridiplantae</taxon>
        <taxon>Chlorophyta</taxon>
        <taxon>core chlorophytes</taxon>
        <taxon>Chlorophyceae</taxon>
        <taxon>CS clade</taxon>
        <taxon>Chlamydomonadales</taxon>
        <taxon>Haematococcaceae</taxon>
        <taxon>Haematococcus</taxon>
    </lineage>
</organism>
<sequence>AAGEHVVGHLLASGAFTTVVTVGRRPACVPAQYKAEEFRGELQQVVVNMDHLEADAAAAFKDVDSVFCCLGTTRKAAAARWWTWSRKRRGGEACLQCAAVTAPGLPTL</sequence>
<name>A0A6A0AFC4_HAELA</name>
<dbReference type="InterPro" id="IPR036291">
    <property type="entry name" value="NAD(P)-bd_dom_sf"/>
</dbReference>
<dbReference type="PANTHER" id="PTHR14097:SF7">
    <property type="entry name" value="OXIDOREDUCTASE HTATIP2"/>
    <property type="match status" value="1"/>
</dbReference>
<dbReference type="GO" id="GO:0051170">
    <property type="term" value="P:import into nucleus"/>
    <property type="evidence" value="ECO:0007669"/>
    <property type="project" value="TreeGrafter"/>
</dbReference>
<protein>
    <submittedName>
        <fullName evidence="1">NAD(P)-bd_dom domain-containing protein</fullName>
    </submittedName>
</protein>
<dbReference type="SUPFAM" id="SSF51735">
    <property type="entry name" value="NAD(P)-binding Rossmann-fold domains"/>
    <property type="match status" value="1"/>
</dbReference>
<feature type="non-terminal residue" evidence="1">
    <location>
        <position position="108"/>
    </location>
</feature>
<proteinExistence type="predicted"/>
<dbReference type="EMBL" id="BLLF01005552">
    <property type="protein sequence ID" value="GFH31348.1"/>
    <property type="molecule type" value="Genomic_DNA"/>
</dbReference>
<reference evidence="1 2" key="1">
    <citation type="submission" date="2020-02" db="EMBL/GenBank/DDBJ databases">
        <title>Draft genome sequence of Haematococcus lacustris strain NIES-144.</title>
        <authorList>
            <person name="Morimoto D."/>
            <person name="Nakagawa S."/>
            <person name="Yoshida T."/>
            <person name="Sawayama S."/>
        </authorList>
    </citation>
    <scope>NUCLEOTIDE SEQUENCE [LARGE SCALE GENOMIC DNA]</scope>
    <source>
        <strain evidence="1 2">NIES-144</strain>
    </source>
</reference>
<feature type="non-terminal residue" evidence="1">
    <location>
        <position position="1"/>
    </location>
</feature>
<keyword evidence="2" id="KW-1185">Reference proteome</keyword>
<evidence type="ECO:0000313" key="2">
    <source>
        <dbReference type="Proteomes" id="UP000485058"/>
    </source>
</evidence>
<dbReference type="GO" id="GO:0005737">
    <property type="term" value="C:cytoplasm"/>
    <property type="evidence" value="ECO:0007669"/>
    <property type="project" value="TreeGrafter"/>
</dbReference>
<dbReference type="AlphaFoldDB" id="A0A6A0AFC4"/>
<dbReference type="PANTHER" id="PTHR14097">
    <property type="entry name" value="OXIDOREDUCTASE HTATIP2"/>
    <property type="match status" value="1"/>
</dbReference>